<dbReference type="PANTHER" id="PTHR42928">
    <property type="entry name" value="TRICARBOXYLATE-BINDING PROTEIN"/>
    <property type="match status" value="1"/>
</dbReference>
<name>A0ABS8HS03_9FIRM</name>
<proteinExistence type="inferred from homology"/>
<keyword evidence="3" id="KW-1185">Reference proteome</keyword>
<evidence type="ECO:0000256" key="1">
    <source>
        <dbReference type="ARBA" id="ARBA00006987"/>
    </source>
</evidence>
<reference evidence="2" key="1">
    <citation type="submission" date="2021-11" db="EMBL/GenBank/DDBJ databases">
        <title>Description of a new species Pelosinus isolated from the bottom sediments of Lake Baikal.</title>
        <authorList>
            <person name="Zakharyuk A."/>
        </authorList>
    </citation>
    <scope>NUCLEOTIDE SEQUENCE</scope>
    <source>
        <strain evidence="2">Bkl1</strain>
    </source>
</reference>
<gene>
    <name evidence="2" type="ORF">LMF89_08410</name>
</gene>
<dbReference type="InterPro" id="IPR005064">
    <property type="entry name" value="BUG"/>
</dbReference>
<accession>A0ABS8HS03</accession>
<dbReference type="PIRSF" id="PIRSF017082">
    <property type="entry name" value="YflP"/>
    <property type="match status" value="1"/>
</dbReference>
<evidence type="ECO:0000313" key="2">
    <source>
        <dbReference type="EMBL" id="MCC5465386.1"/>
    </source>
</evidence>
<dbReference type="Gene3D" id="3.40.190.10">
    <property type="entry name" value="Periplasmic binding protein-like II"/>
    <property type="match status" value="1"/>
</dbReference>
<dbReference type="SUPFAM" id="SSF53850">
    <property type="entry name" value="Periplasmic binding protein-like II"/>
    <property type="match status" value="1"/>
</dbReference>
<dbReference type="Gene3D" id="3.40.190.150">
    <property type="entry name" value="Bordetella uptake gene, domain 1"/>
    <property type="match status" value="1"/>
</dbReference>
<evidence type="ECO:0000313" key="3">
    <source>
        <dbReference type="Proteomes" id="UP001165492"/>
    </source>
</evidence>
<organism evidence="2 3">
    <name type="scientific">Pelosinus baikalensis</name>
    <dbReference type="NCBI Taxonomy" id="2892015"/>
    <lineage>
        <taxon>Bacteria</taxon>
        <taxon>Bacillati</taxon>
        <taxon>Bacillota</taxon>
        <taxon>Negativicutes</taxon>
        <taxon>Selenomonadales</taxon>
        <taxon>Sporomusaceae</taxon>
        <taxon>Pelosinus</taxon>
    </lineage>
</organism>
<dbReference type="EMBL" id="JAJHJB010000008">
    <property type="protein sequence ID" value="MCC5465386.1"/>
    <property type="molecule type" value="Genomic_DNA"/>
</dbReference>
<protein>
    <submittedName>
        <fullName evidence="2">Tripartite tricarboxylate transporter substrate binding protein</fullName>
    </submittedName>
</protein>
<dbReference type="RefSeq" id="WP_229534639.1">
    <property type="nucleotide sequence ID" value="NZ_JAJHJB010000008.1"/>
</dbReference>
<comment type="caution">
    <text evidence="2">The sequence shown here is derived from an EMBL/GenBank/DDBJ whole genome shotgun (WGS) entry which is preliminary data.</text>
</comment>
<dbReference type="CDD" id="cd07012">
    <property type="entry name" value="PBP2_Bug_TTT"/>
    <property type="match status" value="1"/>
</dbReference>
<dbReference type="InterPro" id="IPR042100">
    <property type="entry name" value="Bug_dom1"/>
</dbReference>
<dbReference type="Proteomes" id="UP001165492">
    <property type="component" value="Unassembled WGS sequence"/>
</dbReference>
<sequence length="333" mass="36911">MRYKKFYIVIIFFLLTSMGGYAYMKNALVSASEYPNKPITMIVPYSAGGSIDMTARMIQKGMAKHFNQSVVILNKTGGAGTVGWNELAGSNPDGYTIGFTNIDITWQPLNDEGRYNYVTALQPLAQTAAGSMVISVLTDQPWQNINDLIEYTKEHPGEIKYGHPGIGTTRHILGEMFIKATDVDIMQVPFSNGESEALAAFLGGHVKLLISSPALIKEFVKEGKVRVLAVSDETRLSDPVFKNIPTLKEQGVNVALTSCWDMVAIPKEVPKDVKIKLAKELEIVINDPEFKEDMKEFGLTVKYLGPEDCTKKWITDHIQFGNVIKELGIAQRN</sequence>
<dbReference type="Pfam" id="PF03401">
    <property type="entry name" value="TctC"/>
    <property type="match status" value="1"/>
</dbReference>
<dbReference type="PANTHER" id="PTHR42928:SF5">
    <property type="entry name" value="BLR1237 PROTEIN"/>
    <property type="match status" value="1"/>
</dbReference>
<comment type="similarity">
    <text evidence="1">Belongs to the UPF0065 (bug) family.</text>
</comment>